<dbReference type="OrthoDB" id="4308938at2"/>
<dbReference type="InterPro" id="IPR001753">
    <property type="entry name" value="Enoyl-CoA_hydra/iso"/>
</dbReference>
<evidence type="ECO:0000313" key="2">
    <source>
        <dbReference type="Proteomes" id="UP000295075"/>
    </source>
</evidence>
<dbReference type="Proteomes" id="UP000295075">
    <property type="component" value="Unassembled WGS sequence"/>
</dbReference>
<accession>A0A4R4Q4S6</accession>
<proteinExistence type="predicted"/>
<dbReference type="GO" id="GO:0016853">
    <property type="term" value="F:isomerase activity"/>
    <property type="evidence" value="ECO:0007669"/>
    <property type="project" value="UniProtKB-KW"/>
</dbReference>
<dbReference type="InterPro" id="IPR029045">
    <property type="entry name" value="ClpP/crotonase-like_dom_sf"/>
</dbReference>
<keyword evidence="2" id="KW-1185">Reference proteome</keyword>
<gene>
    <name evidence="1" type="ORF">E1261_14715</name>
</gene>
<name>A0A4R4Q4S6_9ACTN</name>
<dbReference type="CDD" id="cd06558">
    <property type="entry name" value="crotonase-like"/>
    <property type="match status" value="1"/>
</dbReference>
<organism evidence="1 2">
    <name type="scientific">Kribbella albertanoniae</name>
    <dbReference type="NCBI Taxonomy" id="1266829"/>
    <lineage>
        <taxon>Bacteria</taxon>
        <taxon>Bacillati</taxon>
        <taxon>Actinomycetota</taxon>
        <taxon>Actinomycetes</taxon>
        <taxon>Propionibacteriales</taxon>
        <taxon>Kribbellaceae</taxon>
        <taxon>Kribbella</taxon>
    </lineage>
</organism>
<dbReference type="Gene3D" id="3.90.226.10">
    <property type="entry name" value="2-enoyl-CoA Hydratase, Chain A, domain 1"/>
    <property type="match status" value="1"/>
</dbReference>
<comment type="caution">
    <text evidence="1">The sequence shown here is derived from an EMBL/GenBank/DDBJ whole genome shotgun (WGS) entry which is preliminary data.</text>
</comment>
<evidence type="ECO:0000313" key="1">
    <source>
        <dbReference type="EMBL" id="TDC29882.1"/>
    </source>
</evidence>
<protein>
    <submittedName>
        <fullName evidence="1">Enoyl-CoA hydratase/isomerase family protein</fullName>
    </submittedName>
</protein>
<dbReference type="Pfam" id="PF00378">
    <property type="entry name" value="ECH_1"/>
    <property type="match status" value="1"/>
</dbReference>
<sequence length="248" mass="26245">MPEAVPDSGIWLAIHDGSAEISIDRRDARNSLDSRALVGLATALQLVEADVGVHSAVLRSGVEGVFCSGGNYADPDRPGRASVEYAPSLAACFEAWTSRSFPVIALVDGTARAFGTALALTSDLVVASPRASFGLPELSRGVVPSYAIALLRTRHSSQFVREFVLTTEAITARSGFATVSSEPEEVVRAQVARFAAIGVEAVRGAQRLLTAIDATLDLRAAQQLAADGVAEQLRRYDEGRTDQTYLGL</sequence>
<dbReference type="PANTHER" id="PTHR43459:SF1">
    <property type="entry name" value="EG:BACN32G11.4 PROTEIN"/>
    <property type="match status" value="1"/>
</dbReference>
<dbReference type="PANTHER" id="PTHR43459">
    <property type="entry name" value="ENOYL-COA HYDRATASE"/>
    <property type="match status" value="1"/>
</dbReference>
<dbReference type="RefSeq" id="WP_132406887.1">
    <property type="nucleotide sequence ID" value="NZ_SMKA01000053.1"/>
</dbReference>
<keyword evidence="1" id="KW-0413">Isomerase</keyword>
<dbReference type="AlphaFoldDB" id="A0A4R4Q4S6"/>
<dbReference type="SUPFAM" id="SSF52096">
    <property type="entry name" value="ClpP/crotonase"/>
    <property type="match status" value="1"/>
</dbReference>
<dbReference type="EMBL" id="SMKA01000053">
    <property type="protein sequence ID" value="TDC29882.1"/>
    <property type="molecule type" value="Genomic_DNA"/>
</dbReference>
<reference evidence="1 2" key="1">
    <citation type="submission" date="2019-03" db="EMBL/GenBank/DDBJ databases">
        <title>Draft genome sequences of novel Actinobacteria.</title>
        <authorList>
            <person name="Sahin N."/>
            <person name="Ay H."/>
            <person name="Saygin H."/>
        </authorList>
    </citation>
    <scope>NUCLEOTIDE SEQUENCE [LARGE SCALE GENOMIC DNA]</scope>
    <source>
        <strain evidence="1 2">JCM 30547</strain>
    </source>
</reference>